<dbReference type="InterPro" id="IPR036890">
    <property type="entry name" value="HATPase_C_sf"/>
</dbReference>
<dbReference type="CDD" id="cd00082">
    <property type="entry name" value="HisKA"/>
    <property type="match status" value="1"/>
</dbReference>
<evidence type="ECO:0000256" key="4">
    <source>
        <dbReference type="ARBA" id="ARBA00022475"/>
    </source>
</evidence>
<evidence type="ECO:0000259" key="15">
    <source>
        <dbReference type="PROSITE" id="PS50109"/>
    </source>
</evidence>
<dbReference type="Pfam" id="PF00512">
    <property type="entry name" value="HisKA"/>
    <property type="match status" value="1"/>
</dbReference>
<evidence type="ECO:0000256" key="11">
    <source>
        <dbReference type="ARBA" id="ARBA00023136"/>
    </source>
</evidence>
<accession>A0A1Y0BYS8</accession>
<evidence type="ECO:0000256" key="7">
    <source>
        <dbReference type="ARBA" id="ARBA00022741"/>
    </source>
</evidence>
<keyword evidence="6" id="KW-0808">Transferase</keyword>
<dbReference type="SUPFAM" id="SSF47384">
    <property type="entry name" value="Homodimeric domain of signal transducing histidine kinase"/>
    <property type="match status" value="1"/>
</dbReference>
<dbReference type="EC" id="2.7.13.3" evidence="3"/>
<keyword evidence="14" id="KW-1133">Transmembrane helix</keyword>
<evidence type="ECO:0000256" key="5">
    <source>
        <dbReference type="ARBA" id="ARBA00022553"/>
    </source>
</evidence>
<organism evidence="16 17">
    <name type="scientific">Mycobacterium dioxanotrophicus</name>
    <dbReference type="NCBI Taxonomy" id="482462"/>
    <lineage>
        <taxon>Bacteria</taxon>
        <taxon>Bacillati</taxon>
        <taxon>Actinomycetota</taxon>
        <taxon>Actinomycetes</taxon>
        <taxon>Mycobacteriales</taxon>
        <taxon>Mycobacteriaceae</taxon>
        <taxon>Mycobacterium</taxon>
    </lineage>
</organism>
<dbReference type="SMART" id="SM00387">
    <property type="entry name" value="HATPase_c"/>
    <property type="match status" value="1"/>
</dbReference>
<dbReference type="InterPro" id="IPR036097">
    <property type="entry name" value="HisK_dim/P_sf"/>
</dbReference>
<evidence type="ECO:0000256" key="9">
    <source>
        <dbReference type="ARBA" id="ARBA00022840"/>
    </source>
</evidence>
<dbReference type="SMART" id="SM00388">
    <property type="entry name" value="HisKA"/>
    <property type="match status" value="1"/>
</dbReference>
<dbReference type="Gene3D" id="3.30.565.10">
    <property type="entry name" value="Histidine kinase-like ATPase, C-terminal domain"/>
    <property type="match status" value="1"/>
</dbReference>
<dbReference type="PROSITE" id="PS50109">
    <property type="entry name" value="HIS_KIN"/>
    <property type="match status" value="1"/>
</dbReference>
<dbReference type="InterPro" id="IPR004358">
    <property type="entry name" value="Sig_transdc_His_kin-like_C"/>
</dbReference>
<dbReference type="EMBL" id="CP020809">
    <property type="protein sequence ID" value="ART68037.1"/>
    <property type="molecule type" value="Genomic_DNA"/>
</dbReference>
<dbReference type="PANTHER" id="PTHR45453:SF1">
    <property type="entry name" value="PHOSPHATE REGULON SENSOR PROTEIN PHOR"/>
    <property type="match status" value="1"/>
</dbReference>
<feature type="domain" description="Histidine kinase" evidence="15">
    <location>
        <begin position="165"/>
        <end position="381"/>
    </location>
</feature>
<evidence type="ECO:0000256" key="1">
    <source>
        <dbReference type="ARBA" id="ARBA00000085"/>
    </source>
</evidence>
<keyword evidence="11 14" id="KW-0472">Membrane</keyword>
<evidence type="ECO:0000313" key="17">
    <source>
        <dbReference type="Proteomes" id="UP000195331"/>
    </source>
</evidence>
<keyword evidence="8 16" id="KW-0418">Kinase</keyword>
<gene>
    <name evidence="16" type="ORF">BTO20_05000</name>
</gene>
<comment type="subcellular location">
    <subcellularLocation>
        <location evidence="2">Cell membrane</location>
    </subcellularLocation>
</comment>
<evidence type="ECO:0000256" key="13">
    <source>
        <dbReference type="SAM" id="MobiDB-lite"/>
    </source>
</evidence>
<dbReference type="GO" id="GO:0004721">
    <property type="term" value="F:phosphoprotein phosphatase activity"/>
    <property type="evidence" value="ECO:0007669"/>
    <property type="project" value="TreeGrafter"/>
</dbReference>
<evidence type="ECO:0000256" key="14">
    <source>
        <dbReference type="SAM" id="Phobius"/>
    </source>
</evidence>
<sequence length="394" mass="42333">MSVVSALLLTVIVAVLALAVGLGVGAGLMPRIRARQERRAADEAGLTVSQMLQHIVSLSPVGIVVVDMFNDVVYTNDRADELGVVRDRLLDERAWRAAEQVFATGQSVEVDLSPLKVANPGRSGISVRGTVKLLTDHDRRFAVVYADDQSEHARMEATRRDFVANVSHELKTPVGALGVLAEALLASADDPDTVRHFADKMVAESHRLADMVGELIELSRLQGGERLPDLDEVDVDAVVAEALSRHKVAADNADIVVTTDAPTGYRVLGDEALLVTAIANLVSNAIAYSPNGSGVSVSRRRRGGSVEIAVTDRGIGIAKADQERVFERFFRVDKARSRATGGTGLGLAIVKHVAANHNGTIRLWSQPGTGSTFTLSIPAYPHHDRSDDSYERED</sequence>
<evidence type="ECO:0000256" key="3">
    <source>
        <dbReference type="ARBA" id="ARBA00012438"/>
    </source>
</evidence>
<dbReference type="GO" id="GO:0005886">
    <property type="term" value="C:plasma membrane"/>
    <property type="evidence" value="ECO:0007669"/>
    <property type="project" value="UniProtKB-SubCell"/>
</dbReference>
<keyword evidence="10" id="KW-0902">Two-component regulatory system</keyword>
<dbReference type="GO" id="GO:0016036">
    <property type="term" value="P:cellular response to phosphate starvation"/>
    <property type="evidence" value="ECO:0007669"/>
    <property type="project" value="TreeGrafter"/>
</dbReference>
<evidence type="ECO:0000256" key="6">
    <source>
        <dbReference type="ARBA" id="ARBA00022679"/>
    </source>
</evidence>
<protein>
    <recommendedName>
        <fullName evidence="12">Sensor-like histidine kinase SenX3</fullName>
        <ecNumber evidence="3">2.7.13.3</ecNumber>
    </recommendedName>
</protein>
<feature type="region of interest" description="Disordered" evidence="13">
    <location>
        <begin position="375"/>
        <end position="394"/>
    </location>
</feature>
<dbReference type="FunFam" id="3.30.565.10:FF:000006">
    <property type="entry name" value="Sensor histidine kinase WalK"/>
    <property type="match status" value="1"/>
</dbReference>
<dbReference type="RefSeq" id="WP_232491038.1">
    <property type="nucleotide sequence ID" value="NZ_CP020809.1"/>
</dbReference>
<dbReference type="InterPro" id="IPR003661">
    <property type="entry name" value="HisK_dim/P_dom"/>
</dbReference>
<evidence type="ECO:0000256" key="8">
    <source>
        <dbReference type="ARBA" id="ARBA00022777"/>
    </source>
</evidence>
<keyword evidence="9" id="KW-0067">ATP-binding</keyword>
<dbReference type="SUPFAM" id="SSF55874">
    <property type="entry name" value="ATPase domain of HSP90 chaperone/DNA topoisomerase II/histidine kinase"/>
    <property type="match status" value="1"/>
</dbReference>
<dbReference type="AlphaFoldDB" id="A0A1Y0BYS8"/>
<dbReference type="PRINTS" id="PR00344">
    <property type="entry name" value="BCTRLSENSOR"/>
</dbReference>
<evidence type="ECO:0000256" key="10">
    <source>
        <dbReference type="ARBA" id="ARBA00023012"/>
    </source>
</evidence>
<keyword evidence="4" id="KW-1003">Cell membrane</keyword>
<dbReference type="GO" id="GO:0000155">
    <property type="term" value="F:phosphorelay sensor kinase activity"/>
    <property type="evidence" value="ECO:0007669"/>
    <property type="project" value="InterPro"/>
</dbReference>
<evidence type="ECO:0000256" key="2">
    <source>
        <dbReference type="ARBA" id="ARBA00004236"/>
    </source>
</evidence>
<dbReference type="PANTHER" id="PTHR45453">
    <property type="entry name" value="PHOSPHATE REGULON SENSOR PROTEIN PHOR"/>
    <property type="match status" value="1"/>
</dbReference>
<dbReference type="GO" id="GO:0005524">
    <property type="term" value="F:ATP binding"/>
    <property type="evidence" value="ECO:0007669"/>
    <property type="project" value="UniProtKB-KW"/>
</dbReference>
<dbReference type="InterPro" id="IPR005467">
    <property type="entry name" value="His_kinase_dom"/>
</dbReference>
<keyword evidence="17" id="KW-1185">Reference proteome</keyword>
<dbReference type="InterPro" id="IPR003594">
    <property type="entry name" value="HATPase_dom"/>
</dbReference>
<keyword evidence="7" id="KW-0547">Nucleotide-binding</keyword>
<keyword evidence="5" id="KW-0597">Phosphoprotein</keyword>
<reference evidence="16 17" key="1">
    <citation type="submission" date="2017-04" db="EMBL/GenBank/DDBJ databases">
        <title>Whole Genome Sequence of 1,4-Dioxane Degrading Bacterium Mycobacterium dioxanotrophicus PH-06.</title>
        <authorList>
            <person name="He Y."/>
        </authorList>
    </citation>
    <scope>NUCLEOTIDE SEQUENCE [LARGE SCALE GENOMIC DNA]</scope>
    <source>
        <strain evidence="16 17">PH-06</strain>
    </source>
</reference>
<dbReference type="Gene3D" id="1.10.287.130">
    <property type="match status" value="1"/>
</dbReference>
<feature type="transmembrane region" description="Helical" evidence="14">
    <location>
        <begin position="6"/>
        <end position="29"/>
    </location>
</feature>
<dbReference type="KEGG" id="mdx:BTO20_05000"/>
<feature type="compositionally biased region" description="Basic and acidic residues" evidence="13">
    <location>
        <begin position="381"/>
        <end position="394"/>
    </location>
</feature>
<name>A0A1Y0BYS8_9MYCO</name>
<dbReference type="InterPro" id="IPR050351">
    <property type="entry name" value="BphY/WalK/GraS-like"/>
</dbReference>
<dbReference type="Pfam" id="PF02518">
    <property type="entry name" value="HATPase_c"/>
    <property type="match status" value="1"/>
</dbReference>
<dbReference type="FunFam" id="1.10.287.130:FF:000008">
    <property type="entry name" value="Two-component sensor histidine kinase"/>
    <property type="match status" value="1"/>
</dbReference>
<evidence type="ECO:0000256" key="12">
    <source>
        <dbReference type="ARBA" id="ARBA00039401"/>
    </source>
</evidence>
<comment type="catalytic activity">
    <reaction evidence="1">
        <text>ATP + protein L-histidine = ADP + protein N-phospho-L-histidine.</text>
        <dbReference type="EC" id="2.7.13.3"/>
    </reaction>
</comment>
<keyword evidence="14" id="KW-0812">Transmembrane</keyword>
<evidence type="ECO:0000313" key="16">
    <source>
        <dbReference type="EMBL" id="ART68037.1"/>
    </source>
</evidence>
<dbReference type="Proteomes" id="UP000195331">
    <property type="component" value="Chromosome"/>
</dbReference>
<proteinExistence type="predicted"/>